<dbReference type="InterPro" id="IPR017853">
    <property type="entry name" value="GH"/>
</dbReference>
<dbReference type="GO" id="GO:0016787">
    <property type="term" value="F:hydrolase activity"/>
    <property type="evidence" value="ECO:0007669"/>
    <property type="project" value="UniProtKB-KW"/>
</dbReference>
<dbReference type="InterPro" id="IPR011583">
    <property type="entry name" value="Chitinase_II/V-like_cat"/>
</dbReference>
<keyword evidence="8 10" id="KW-0326">Glycosidase</keyword>
<dbReference type="PANTHER" id="PTHR47700">
    <property type="entry name" value="V CHITINASE, PUTATIVE (AFU_ORTHOLOGUE AFUA_6G13720)-RELATED"/>
    <property type="match status" value="1"/>
</dbReference>
<evidence type="ECO:0000256" key="7">
    <source>
        <dbReference type="ARBA" id="ARBA00023277"/>
    </source>
</evidence>
<keyword evidence="5" id="KW-0146">Chitin degradation</keyword>
<accession>A0ABR4HNX7</accession>
<evidence type="ECO:0000256" key="2">
    <source>
        <dbReference type="ARBA" id="ARBA00012729"/>
    </source>
</evidence>
<feature type="domain" description="GH18" evidence="13">
    <location>
        <begin position="1"/>
        <end position="317"/>
    </location>
</feature>
<evidence type="ECO:0000256" key="10">
    <source>
        <dbReference type="RuleBase" id="RU000489"/>
    </source>
</evidence>
<dbReference type="SMART" id="SM00636">
    <property type="entry name" value="Glyco_18"/>
    <property type="match status" value="1"/>
</dbReference>
<evidence type="ECO:0000256" key="3">
    <source>
        <dbReference type="ARBA" id="ARBA00022669"/>
    </source>
</evidence>
<feature type="region of interest" description="Disordered" evidence="12">
    <location>
        <begin position="378"/>
        <end position="402"/>
    </location>
</feature>
<evidence type="ECO:0000256" key="5">
    <source>
        <dbReference type="ARBA" id="ARBA00023024"/>
    </source>
</evidence>
<dbReference type="PROSITE" id="PS51910">
    <property type="entry name" value="GH18_2"/>
    <property type="match status" value="1"/>
</dbReference>
<evidence type="ECO:0000313" key="14">
    <source>
        <dbReference type="EMBL" id="KAL2817188.1"/>
    </source>
</evidence>
<evidence type="ECO:0000256" key="1">
    <source>
        <dbReference type="ARBA" id="ARBA00000822"/>
    </source>
</evidence>
<keyword evidence="3" id="KW-0147">Chitin-binding</keyword>
<evidence type="ECO:0000256" key="12">
    <source>
        <dbReference type="SAM" id="MobiDB-lite"/>
    </source>
</evidence>
<evidence type="ECO:0000256" key="11">
    <source>
        <dbReference type="RuleBase" id="RU004453"/>
    </source>
</evidence>
<keyword evidence="6" id="KW-0843">Virulence</keyword>
<dbReference type="InterPro" id="IPR001223">
    <property type="entry name" value="Glyco_hydro18_cat"/>
</dbReference>
<organism evidence="14 15">
    <name type="scientific">Aspergillus granulosus</name>
    <dbReference type="NCBI Taxonomy" id="176169"/>
    <lineage>
        <taxon>Eukaryota</taxon>
        <taxon>Fungi</taxon>
        <taxon>Dikarya</taxon>
        <taxon>Ascomycota</taxon>
        <taxon>Pezizomycotina</taxon>
        <taxon>Eurotiomycetes</taxon>
        <taxon>Eurotiomycetidae</taxon>
        <taxon>Eurotiales</taxon>
        <taxon>Aspergillaceae</taxon>
        <taxon>Aspergillus</taxon>
        <taxon>Aspergillus subgen. Nidulantes</taxon>
    </lineage>
</organism>
<dbReference type="Proteomes" id="UP001610334">
    <property type="component" value="Unassembled WGS sequence"/>
</dbReference>
<keyword evidence="9" id="KW-0624">Polysaccharide degradation</keyword>
<evidence type="ECO:0000256" key="6">
    <source>
        <dbReference type="ARBA" id="ARBA00023026"/>
    </source>
</evidence>
<dbReference type="Pfam" id="PF00704">
    <property type="entry name" value="Glyco_hydro_18"/>
    <property type="match status" value="1"/>
</dbReference>
<proteinExistence type="inferred from homology"/>
<gene>
    <name evidence="14" type="ORF">BJX63DRAFT_429900</name>
</gene>
<dbReference type="SUPFAM" id="SSF51445">
    <property type="entry name" value="(Trans)glycosidases"/>
    <property type="match status" value="1"/>
</dbReference>
<dbReference type="InterPro" id="IPR001579">
    <property type="entry name" value="Glyco_hydro_18_chit_AS"/>
</dbReference>
<dbReference type="PANTHER" id="PTHR47700:SF2">
    <property type="entry name" value="CHITINASE"/>
    <property type="match status" value="1"/>
</dbReference>
<name>A0ABR4HNX7_9EURO</name>
<comment type="catalytic activity">
    <reaction evidence="1">
        <text>Random endo-hydrolysis of N-acetyl-beta-D-glucosaminide (1-&gt;4)-beta-linkages in chitin and chitodextrins.</text>
        <dbReference type="EC" id="3.2.1.14"/>
    </reaction>
</comment>
<feature type="compositionally biased region" description="Polar residues" evidence="12">
    <location>
        <begin position="384"/>
        <end position="402"/>
    </location>
</feature>
<sequence>MDTSAYTHIHMSFATLNEDFSVDISSIEEQFRRFVQMTGIKRIISFGGWEFSTSAASYMIFRDAAANRQTFVDSVIGFLKEYDLDGVDFDWEYPGAPDIPDIPPSTEEDANNFFLFLNLLSTSMSNNAPGKTIAVTALSSYWYLKTMPIIPISVVMDYIVYMTYDLHGQWDYDNAWADSGCPAGNCLRSHVNLTETLNAMSMITKAGIQSNKVILGGACTGTAGYLADGEIEQVLKANSSVSVHELDDSFSNVLVYDETQWVAYMDADNKGTRTALYVMYNFGGIADWAVDLQSSSGSGGDNDDDSSSSGDGETGEEIYIDPGLWTLSDPVIVCLPPCTFVLPPSSKSGTIHTVTSTYSLPPFPVSSISLWPVTVKEDDPKTAPVNTNAEHQPATNGGASAA</sequence>
<dbReference type="Gene3D" id="3.20.20.80">
    <property type="entry name" value="Glycosidases"/>
    <property type="match status" value="1"/>
</dbReference>
<keyword evidence="15" id="KW-1185">Reference proteome</keyword>
<keyword evidence="4 10" id="KW-0378">Hydrolase</keyword>
<evidence type="ECO:0000256" key="4">
    <source>
        <dbReference type="ARBA" id="ARBA00022801"/>
    </source>
</evidence>
<feature type="region of interest" description="Disordered" evidence="12">
    <location>
        <begin position="294"/>
        <end position="315"/>
    </location>
</feature>
<comment type="similarity">
    <text evidence="11">Belongs to the glycosyl hydrolase 18 family.</text>
</comment>
<dbReference type="EMBL" id="JBFXLT010000019">
    <property type="protein sequence ID" value="KAL2817188.1"/>
    <property type="molecule type" value="Genomic_DNA"/>
</dbReference>
<dbReference type="EC" id="3.2.1.14" evidence="2"/>
<dbReference type="InterPro" id="IPR053214">
    <property type="entry name" value="LysM12-like"/>
</dbReference>
<dbReference type="PROSITE" id="PS01095">
    <property type="entry name" value="GH18_1"/>
    <property type="match status" value="1"/>
</dbReference>
<keyword evidence="7" id="KW-0119">Carbohydrate metabolism</keyword>
<evidence type="ECO:0000256" key="8">
    <source>
        <dbReference type="ARBA" id="ARBA00023295"/>
    </source>
</evidence>
<comment type="caution">
    <text evidence="14">The sequence shown here is derived from an EMBL/GenBank/DDBJ whole genome shotgun (WGS) entry which is preliminary data.</text>
</comment>
<reference evidence="14 15" key="1">
    <citation type="submission" date="2024-07" db="EMBL/GenBank/DDBJ databases">
        <title>Section-level genome sequencing and comparative genomics of Aspergillus sections Usti and Cavernicolus.</title>
        <authorList>
            <consortium name="Lawrence Berkeley National Laboratory"/>
            <person name="Nybo J.L."/>
            <person name="Vesth T.C."/>
            <person name="Theobald S."/>
            <person name="Frisvad J.C."/>
            <person name="Larsen T.O."/>
            <person name="Kjaerboelling I."/>
            <person name="Rothschild-Mancinelli K."/>
            <person name="Lyhne E.K."/>
            <person name="Kogle M.E."/>
            <person name="Barry K."/>
            <person name="Clum A."/>
            <person name="Na H."/>
            <person name="Ledsgaard L."/>
            <person name="Lin J."/>
            <person name="Lipzen A."/>
            <person name="Kuo A."/>
            <person name="Riley R."/>
            <person name="Mondo S."/>
            <person name="Labutti K."/>
            <person name="Haridas S."/>
            <person name="Pangalinan J."/>
            <person name="Salamov A.A."/>
            <person name="Simmons B.A."/>
            <person name="Magnuson J.K."/>
            <person name="Chen J."/>
            <person name="Drula E."/>
            <person name="Henrissat B."/>
            <person name="Wiebenga A."/>
            <person name="Lubbers R.J."/>
            <person name="Gomes A.C."/>
            <person name="Makela M.R."/>
            <person name="Stajich J."/>
            <person name="Grigoriev I.V."/>
            <person name="Mortensen U.H."/>
            <person name="De Vries R.P."/>
            <person name="Baker S.E."/>
            <person name="Andersen M.R."/>
        </authorList>
    </citation>
    <scope>NUCLEOTIDE SEQUENCE [LARGE SCALE GENOMIC DNA]</scope>
    <source>
        <strain evidence="14 15">CBS 588.65</strain>
    </source>
</reference>
<evidence type="ECO:0000259" key="13">
    <source>
        <dbReference type="PROSITE" id="PS51910"/>
    </source>
</evidence>
<evidence type="ECO:0000256" key="9">
    <source>
        <dbReference type="ARBA" id="ARBA00023326"/>
    </source>
</evidence>
<evidence type="ECO:0000313" key="15">
    <source>
        <dbReference type="Proteomes" id="UP001610334"/>
    </source>
</evidence>
<protein>
    <recommendedName>
        <fullName evidence="2">chitinase</fullName>
        <ecNumber evidence="2">3.2.1.14</ecNumber>
    </recommendedName>
</protein>